<reference evidence="2" key="1">
    <citation type="submission" date="2021-02" db="EMBL/GenBank/DDBJ databases">
        <authorList>
            <person name="Nowell W R."/>
        </authorList>
    </citation>
    <scope>NUCLEOTIDE SEQUENCE</scope>
</reference>
<proteinExistence type="predicted"/>
<comment type="caution">
    <text evidence="2">The sequence shown here is derived from an EMBL/GenBank/DDBJ whole genome shotgun (WGS) entry which is preliminary data.</text>
</comment>
<dbReference type="AlphaFoldDB" id="A0A815VAG1"/>
<keyword evidence="4" id="KW-1185">Reference proteome</keyword>
<dbReference type="EMBL" id="CAJNOJ010000860">
    <property type="protein sequence ID" value="CAF1529527.1"/>
    <property type="molecule type" value="Genomic_DNA"/>
</dbReference>
<name>A0A815VAG1_ADIRI</name>
<organism evidence="2 5">
    <name type="scientific">Adineta ricciae</name>
    <name type="common">Rotifer</name>
    <dbReference type="NCBI Taxonomy" id="249248"/>
    <lineage>
        <taxon>Eukaryota</taxon>
        <taxon>Metazoa</taxon>
        <taxon>Spiralia</taxon>
        <taxon>Gnathifera</taxon>
        <taxon>Rotifera</taxon>
        <taxon>Eurotatoria</taxon>
        <taxon>Bdelloidea</taxon>
        <taxon>Adinetida</taxon>
        <taxon>Adinetidae</taxon>
        <taxon>Adineta</taxon>
    </lineage>
</organism>
<sequence>MSSSSSSTSMRRYHSTNDERDIDYSAGVQGSERQCKTQPCRTISNRLQQPHVLGDINDTTYHGSTAPCEALAEEELTDRLKEIINEFMTRPDRRYLYDTTLRWTVDHGNESNYSVVVYINQPANLF</sequence>
<evidence type="ECO:0000313" key="3">
    <source>
        <dbReference type="EMBL" id="CAF1567468.1"/>
    </source>
</evidence>
<dbReference type="Proteomes" id="UP000663852">
    <property type="component" value="Unassembled WGS sequence"/>
</dbReference>
<protein>
    <submittedName>
        <fullName evidence="2">Uncharacterized protein</fullName>
    </submittedName>
</protein>
<dbReference type="OrthoDB" id="10066305at2759"/>
<evidence type="ECO:0000313" key="2">
    <source>
        <dbReference type="EMBL" id="CAF1529527.1"/>
    </source>
</evidence>
<evidence type="ECO:0000313" key="5">
    <source>
        <dbReference type="Proteomes" id="UP000663852"/>
    </source>
</evidence>
<accession>A0A815VAG1</accession>
<evidence type="ECO:0000256" key="1">
    <source>
        <dbReference type="SAM" id="MobiDB-lite"/>
    </source>
</evidence>
<feature type="region of interest" description="Disordered" evidence="1">
    <location>
        <begin position="1"/>
        <end position="36"/>
    </location>
</feature>
<gene>
    <name evidence="2" type="ORF">EDS130_LOCUS44459</name>
    <name evidence="3" type="ORF">XAT740_LOCUS44150</name>
</gene>
<dbReference type="Proteomes" id="UP000663828">
    <property type="component" value="Unassembled WGS sequence"/>
</dbReference>
<evidence type="ECO:0000313" key="4">
    <source>
        <dbReference type="Proteomes" id="UP000663828"/>
    </source>
</evidence>
<dbReference type="EMBL" id="CAJNOR010005554">
    <property type="protein sequence ID" value="CAF1567468.1"/>
    <property type="molecule type" value="Genomic_DNA"/>
</dbReference>